<dbReference type="OrthoDB" id="5244801at2759"/>
<evidence type="ECO:0000313" key="2">
    <source>
        <dbReference type="EMBL" id="CAI4216313.1"/>
    </source>
</evidence>
<feature type="compositionally biased region" description="Low complexity" evidence="1">
    <location>
        <begin position="112"/>
        <end position="123"/>
    </location>
</feature>
<proteinExistence type="predicted"/>
<feature type="region of interest" description="Disordered" evidence="1">
    <location>
        <begin position="44"/>
        <end position="67"/>
    </location>
</feature>
<feature type="region of interest" description="Disordered" evidence="1">
    <location>
        <begin position="329"/>
        <end position="351"/>
    </location>
</feature>
<accession>A0A9P1MD04</accession>
<organism evidence="2 3">
    <name type="scientific">Parascedosporium putredinis</name>
    <dbReference type="NCBI Taxonomy" id="1442378"/>
    <lineage>
        <taxon>Eukaryota</taxon>
        <taxon>Fungi</taxon>
        <taxon>Dikarya</taxon>
        <taxon>Ascomycota</taxon>
        <taxon>Pezizomycotina</taxon>
        <taxon>Sordariomycetes</taxon>
        <taxon>Hypocreomycetidae</taxon>
        <taxon>Microascales</taxon>
        <taxon>Microascaceae</taxon>
        <taxon>Parascedosporium</taxon>
    </lineage>
</organism>
<gene>
    <name evidence="2" type="ORF">PPNO1_LOCUS5971</name>
</gene>
<sequence length="351" mass="37739">MPTPGPSPSMSPVLDATLCDPSPADVTLRPSRCSMDALDPSAEEIPDCSALSTPCPQRKKGSGNPLSYSSVLKEPTFCDFMDLSDDDIAEEHPDNPPSGNSAERDSTPSPPSTSSSSLTTSRSRAASLLTLPPPYTSRPATAAAFEAARIAARYKFDLVYVVNLWPDWNPHQDPCSTPTLASKSAMAGGNMTGRLLAAYGLFTVKSPFRISAAVHSHILQTGTWIEYRNKGTKNNEFARGYACAFYRGEYGRRRGSADSCSSTATGMSVNGNINRGIVFAAYRKPRPDGDDSAVGCNDSELSTIYNDAEALVEMLIDIHMANRLRYSGHHGKHSDETGPMPVHRPTEITLG</sequence>
<comment type="caution">
    <text evidence="2">The sequence shown here is derived from an EMBL/GenBank/DDBJ whole genome shotgun (WGS) entry which is preliminary data.</text>
</comment>
<dbReference type="EMBL" id="CALLCH030000015">
    <property type="protein sequence ID" value="CAI4216313.1"/>
    <property type="molecule type" value="Genomic_DNA"/>
</dbReference>
<protein>
    <submittedName>
        <fullName evidence="2">Uncharacterized protein</fullName>
    </submittedName>
</protein>
<evidence type="ECO:0000256" key="1">
    <source>
        <dbReference type="SAM" id="MobiDB-lite"/>
    </source>
</evidence>
<name>A0A9P1MD04_9PEZI</name>
<reference evidence="2" key="1">
    <citation type="submission" date="2022-11" db="EMBL/GenBank/DDBJ databases">
        <authorList>
            <person name="Scott C."/>
            <person name="Bruce N."/>
        </authorList>
    </citation>
    <scope>NUCLEOTIDE SEQUENCE</scope>
</reference>
<keyword evidence="3" id="KW-1185">Reference proteome</keyword>
<feature type="region of interest" description="Disordered" evidence="1">
    <location>
        <begin position="86"/>
        <end position="123"/>
    </location>
</feature>
<dbReference type="AlphaFoldDB" id="A0A9P1MD04"/>
<dbReference type="Proteomes" id="UP000838763">
    <property type="component" value="Unassembled WGS sequence"/>
</dbReference>
<evidence type="ECO:0000313" key="3">
    <source>
        <dbReference type="Proteomes" id="UP000838763"/>
    </source>
</evidence>